<dbReference type="InterPro" id="IPR036388">
    <property type="entry name" value="WH-like_DNA-bd_sf"/>
</dbReference>
<dbReference type="GO" id="GO:0003700">
    <property type="term" value="F:DNA-binding transcription factor activity"/>
    <property type="evidence" value="ECO:0007669"/>
    <property type="project" value="InterPro"/>
</dbReference>
<dbReference type="OrthoDB" id="763883at2"/>
<dbReference type="STRING" id="1195760.SAMN05444281_2200"/>
<dbReference type="PANTHER" id="PTHR33164:SF101">
    <property type="entry name" value="TRANSCRIPTIONAL REPRESSOR MPRA"/>
    <property type="match status" value="1"/>
</dbReference>
<dbReference type="Proteomes" id="UP000184109">
    <property type="component" value="Unassembled WGS sequence"/>
</dbReference>
<evidence type="ECO:0000313" key="2">
    <source>
        <dbReference type="EMBL" id="SHH82248.1"/>
    </source>
</evidence>
<dbReference type="Pfam" id="PF01047">
    <property type="entry name" value="MarR"/>
    <property type="match status" value="1"/>
</dbReference>
<dbReference type="InterPro" id="IPR000835">
    <property type="entry name" value="HTH_MarR-typ"/>
</dbReference>
<protein>
    <submittedName>
        <fullName evidence="2">Transcriptional regulator, MarR family</fullName>
    </submittedName>
</protein>
<proteinExistence type="predicted"/>
<reference evidence="3" key="1">
    <citation type="submission" date="2016-11" db="EMBL/GenBank/DDBJ databases">
        <authorList>
            <person name="Varghese N."/>
            <person name="Submissions S."/>
        </authorList>
    </citation>
    <scope>NUCLEOTIDE SEQUENCE [LARGE SCALE GENOMIC DNA]</scope>
    <source>
        <strain evidence="3">DSM 100572</strain>
    </source>
</reference>
<accession>A0A1M5W473</accession>
<dbReference type="InterPro" id="IPR039422">
    <property type="entry name" value="MarR/SlyA-like"/>
</dbReference>
<dbReference type="PROSITE" id="PS50995">
    <property type="entry name" value="HTH_MARR_2"/>
    <property type="match status" value="1"/>
</dbReference>
<organism evidence="2 3">
    <name type="scientific">Wenyingzhuangia marina</name>
    <dbReference type="NCBI Taxonomy" id="1195760"/>
    <lineage>
        <taxon>Bacteria</taxon>
        <taxon>Pseudomonadati</taxon>
        <taxon>Bacteroidota</taxon>
        <taxon>Flavobacteriia</taxon>
        <taxon>Flavobacteriales</taxon>
        <taxon>Flavobacteriaceae</taxon>
        <taxon>Wenyingzhuangia</taxon>
    </lineage>
</organism>
<keyword evidence="3" id="KW-1185">Reference proteome</keyword>
<dbReference type="EMBL" id="FQXQ01000004">
    <property type="protein sequence ID" value="SHH82248.1"/>
    <property type="molecule type" value="Genomic_DNA"/>
</dbReference>
<gene>
    <name evidence="2" type="ORF">SAMN05444281_2200</name>
</gene>
<evidence type="ECO:0000259" key="1">
    <source>
        <dbReference type="PROSITE" id="PS50995"/>
    </source>
</evidence>
<dbReference type="PRINTS" id="PR00598">
    <property type="entry name" value="HTHMARR"/>
</dbReference>
<sequence>MENIHNKAVINLMLTGNYVVEHLNSFLKVYDLTVQQYNILRILRGQDGLPINLYELQDHMIHKMSNTTRLVEKLRKKELLERKVCEANRRKIEILITDKGLDLLAGIDQSLINYEKNLVHKLTQEELVKLLELLKKVEIK</sequence>
<dbReference type="InterPro" id="IPR036390">
    <property type="entry name" value="WH_DNA-bd_sf"/>
</dbReference>
<dbReference type="Gene3D" id="1.10.10.10">
    <property type="entry name" value="Winged helix-like DNA-binding domain superfamily/Winged helix DNA-binding domain"/>
    <property type="match status" value="1"/>
</dbReference>
<dbReference type="GO" id="GO:0006950">
    <property type="term" value="P:response to stress"/>
    <property type="evidence" value="ECO:0007669"/>
    <property type="project" value="TreeGrafter"/>
</dbReference>
<dbReference type="RefSeq" id="WP_073121445.1">
    <property type="nucleotide sequence ID" value="NZ_BMEN01000004.1"/>
</dbReference>
<evidence type="ECO:0000313" key="3">
    <source>
        <dbReference type="Proteomes" id="UP000184109"/>
    </source>
</evidence>
<dbReference type="SMART" id="SM00347">
    <property type="entry name" value="HTH_MARR"/>
    <property type="match status" value="1"/>
</dbReference>
<name>A0A1M5W473_9FLAO</name>
<dbReference type="SUPFAM" id="SSF46785">
    <property type="entry name" value="Winged helix' DNA-binding domain"/>
    <property type="match status" value="1"/>
</dbReference>
<dbReference type="AlphaFoldDB" id="A0A1M5W473"/>
<feature type="domain" description="HTH marR-type" evidence="1">
    <location>
        <begin position="1"/>
        <end position="139"/>
    </location>
</feature>
<dbReference type="PANTHER" id="PTHR33164">
    <property type="entry name" value="TRANSCRIPTIONAL REGULATOR, MARR FAMILY"/>
    <property type="match status" value="1"/>
</dbReference>